<dbReference type="CDD" id="cd00130">
    <property type="entry name" value="PAS"/>
    <property type="match status" value="1"/>
</dbReference>
<feature type="transmembrane region" description="Helical" evidence="7">
    <location>
        <begin position="34"/>
        <end position="56"/>
    </location>
</feature>
<reference evidence="12" key="1">
    <citation type="journal article" date="2019" name="Int. J. Syst. Evol. Microbiol.">
        <title>The Global Catalogue of Microorganisms (GCM) 10K type strain sequencing project: providing services to taxonomists for standard genome sequencing and annotation.</title>
        <authorList>
            <consortium name="The Broad Institute Genomics Platform"/>
            <consortium name="The Broad Institute Genome Sequencing Center for Infectious Disease"/>
            <person name="Wu L."/>
            <person name="Ma J."/>
        </authorList>
    </citation>
    <scope>NUCLEOTIDE SEQUENCE [LARGE SCALE GENOMIC DNA]</scope>
    <source>
        <strain evidence="12">CGMCC 1.10759</strain>
    </source>
</reference>
<dbReference type="InterPro" id="IPR036890">
    <property type="entry name" value="HATPase_C_sf"/>
</dbReference>
<dbReference type="Pfam" id="PF00512">
    <property type="entry name" value="HisKA"/>
    <property type="match status" value="1"/>
</dbReference>
<dbReference type="Pfam" id="PF08447">
    <property type="entry name" value="PAS_3"/>
    <property type="match status" value="1"/>
</dbReference>
<dbReference type="PROSITE" id="PS50109">
    <property type="entry name" value="HIS_KIN"/>
    <property type="match status" value="1"/>
</dbReference>
<keyword evidence="7" id="KW-1133">Transmembrane helix</keyword>
<evidence type="ECO:0000256" key="6">
    <source>
        <dbReference type="ARBA" id="ARBA00023012"/>
    </source>
</evidence>
<dbReference type="InterPro" id="IPR013767">
    <property type="entry name" value="PAS_fold"/>
</dbReference>
<sequence>MQLLFAGLPSSLLATLLLLTLTVAVTHLAGGIHIYPASLGILFVTAARFVLWLAYVRHAHRENIAWSTLFFIGSVAAGAAWGFGAVIVFPVGDVTAQAFIAFVIAGVSAGAVSTLAIEKWTALGFVLPCVVPFAVRLLLEPGAYSTTMGVMVTIYAAVISASGIRLSQHITENILLRMQASEQQRAQERSERALAQANHRLRDFIDAADHVAIIALDSNGIVTMLNRGAEKMLGYSEQELTGKLTLELLLDPHEVLEVANELSSADRRLFGLDAFLQYSRETGSFRRECMFIGKNDQRVLVDLVLTPTHGNGDADTITGFLATAIDISERKRAAEALIRMNQRFVLAAHSGGMGIWDWDLVADTLTWDARTYEIYGAPRDVKPDMSYMLRTVHPDDVERARGELMGALSGKQPQLRTTFRVICPSGEERIVSASGLTLRNASGRAVRMTGLIWDITENRRVERMKNEFVATVSHELRTPLTSIRGSLGLVSAGVAGKLPERAAGLVNMALNNCERLTLLINDILDMEKLESEKQRFDVRRMDVSELVKRSLEDNAGFAQSLSVHFVTPEPLCNTPVLVDPGRFLQVMANLLSNASKFSPAGAAIEVTARCNQGRVRVSVRDYGKGIPPDFQPRIFQKFSQADSSDSRSRAGTGLGLAISRAIVERLGGHIGFDTGPGGTTFYFELPDADSVAAQTLALQQSHVS</sequence>
<dbReference type="RefSeq" id="WP_380595846.1">
    <property type="nucleotide sequence ID" value="NZ_JBHSDU010000003.1"/>
</dbReference>
<dbReference type="SMART" id="SM00086">
    <property type="entry name" value="PAC"/>
    <property type="match status" value="2"/>
</dbReference>
<keyword evidence="3" id="KW-0597">Phosphoprotein</keyword>
<dbReference type="InterPro" id="IPR003661">
    <property type="entry name" value="HisK_dim/P_dom"/>
</dbReference>
<evidence type="ECO:0000259" key="8">
    <source>
        <dbReference type="PROSITE" id="PS50109"/>
    </source>
</evidence>
<dbReference type="Gene3D" id="2.10.70.100">
    <property type="match status" value="1"/>
</dbReference>
<feature type="transmembrane region" description="Helical" evidence="7">
    <location>
        <begin position="145"/>
        <end position="167"/>
    </location>
</feature>
<evidence type="ECO:0000256" key="3">
    <source>
        <dbReference type="ARBA" id="ARBA00022553"/>
    </source>
</evidence>
<dbReference type="Gene3D" id="3.30.565.10">
    <property type="entry name" value="Histidine kinase-like ATPase, C-terminal domain"/>
    <property type="match status" value="1"/>
</dbReference>
<dbReference type="SUPFAM" id="SSF55785">
    <property type="entry name" value="PYP-like sensor domain (PAS domain)"/>
    <property type="match status" value="2"/>
</dbReference>
<dbReference type="SMART" id="SM00388">
    <property type="entry name" value="HisKA"/>
    <property type="match status" value="1"/>
</dbReference>
<evidence type="ECO:0000256" key="4">
    <source>
        <dbReference type="ARBA" id="ARBA00022679"/>
    </source>
</evidence>
<name>A0ABV8SPA5_9GAMM</name>
<gene>
    <name evidence="11" type="ORF">ACFPN2_06685</name>
</gene>
<dbReference type="PROSITE" id="PS50112">
    <property type="entry name" value="PAS"/>
    <property type="match status" value="1"/>
</dbReference>
<dbReference type="InterPro" id="IPR001610">
    <property type="entry name" value="PAC"/>
</dbReference>
<keyword evidence="6" id="KW-0902">Two-component regulatory system</keyword>
<dbReference type="Proteomes" id="UP001595904">
    <property type="component" value="Unassembled WGS sequence"/>
</dbReference>
<dbReference type="NCBIfam" id="TIGR00229">
    <property type="entry name" value="sensory_box"/>
    <property type="match status" value="2"/>
</dbReference>
<dbReference type="CDD" id="cd16922">
    <property type="entry name" value="HATPase_EvgS-ArcB-TorS-like"/>
    <property type="match status" value="1"/>
</dbReference>
<evidence type="ECO:0000259" key="9">
    <source>
        <dbReference type="PROSITE" id="PS50112"/>
    </source>
</evidence>
<dbReference type="Pfam" id="PF00989">
    <property type="entry name" value="PAS"/>
    <property type="match status" value="1"/>
</dbReference>
<keyword evidence="11" id="KW-0547">Nucleotide-binding</keyword>
<dbReference type="PRINTS" id="PR00344">
    <property type="entry name" value="BCTRLSENSOR"/>
</dbReference>
<evidence type="ECO:0000259" key="10">
    <source>
        <dbReference type="PROSITE" id="PS50113"/>
    </source>
</evidence>
<dbReference type="EC" id="2.7.13.3" evidence="2"/>
<protein>
    <recommendedName>
        <fullName evidence="2">histidine kinase</fullName>
        <ecNumber evidence="2">2.7.13.3</ecNumber>
    </recommendedName>
</protein>
<dbReference type="InterPro" id="IPR004358">
    <property type="entry name" value="Sig_transdc_His_kin-like_C"/>
</dbReference>
<feature type="transmembrane region" description="Helical" evidence="7">
    <location>
        <begin position="68"/>
        <end position="89"/>
    </location>
</feature>
<dbReference type="EMBL" id="JBHSDU010000003">
    <property type="protein sequence ID" value="MFC4308763.1"/>
    <property type="molecule type" value="Genomic_DNA"/>
</dbReference>
<dbReference type="InterPro" id="IPR000014">
    <property type="entry name" value="PAS"/>
</dbReference>
<keyword evidence="12" id="KW-1185">Reference proteome</keyword>
<dbReference type="InterPro" id="IPR000700">
    <property type="entry name" value="PAS-assoc_C"/>
</dbReference>
<proteinExistence type="predicted"/>
<feature type="domain" description="PAC" evidence="10">
    <location>
        <begin position="285"/>
        <end position="339"/>
    </location>
</feature>
<dbReference type="SMART" id="SM00387">
    <property type="entry name" value="HATPase_c"/>
    <property type="match status" value="1"/>
</dbReference>
<feature type="transmembrane region" description="Helical" evidence="7">
    <location>
        <begin position="95"/>
        <end position="113"/>
    </location>
</feature>
<feature type="domain" description="Histidine kinase" evidence="8">
    <location>
        <begin position="471"/>
        <end position="689"/>
    </location>
</feature>
<dbReference type="CDD" id="cd00082">
    <property type="entry name" value="HisKA"/>
    <property type="match status" value="1"/>
</dbReference>
<dbReference type="SMART" id="SM00091">
    <property type="entry name" value="PAS"/>
    <property type="match status" value="2"/>
</dbReference>
<dbReference type="PANTHER" id="PTHR43711">
    <property type="entry name" value="TWO-COMPONENT HISTIDINE KINASE"/>
    <property type="match status" value="1"/>
</dbReference>
<organism evidence="11 12">
    <name type="scientific">Steroidobacter flavus</name>
    <dbReference type="NCBI Taxonomy" id="1842136"/>
    <lineage>
        <taxon>Bacteria</taxon>
        <taxon>Pseudomonadati</taxon>
        <taxon>Pseudomonadota</taxon>
        <taxon>Gammaproteobacteria</taxon>
        <taxon>Steroidobacterales</taxon>
        <taxon>Steroidobacteraceae</taxon>
        <taxon>Steroidobacter</taxon>
    </lineage>
</organism>
<dbReference type="Pfam" id="PF02518">
    <property type="entry name" value="HATPase_c"/>
    <property type="match status" value="1"/>
</dbReference>
<comment type="caution">
    <text evidence="11">The sequence shown here is derived from an EMBL/GenBank/DDBJ whole genome shotgun (WGS) entry which is preliminary data.</text>
</comment>
<evidence type="ECO:0000256" key="7">
    <source>
        <dbReference type="SAM" id="Phobius"/>
    </source>
</evidence>
<evidence type="ECO:0000256" key="2">
    <source>
        <dbReference type="ARBA" id="ARBA00012438"/>
    </source>
</evidence>
<comment type="catalytic activity">
    <reaction evidence="1">
        <text>ATP + protein L-histidine = ADP + protein N-phospho-L-histidine.</text>
        <dbReference type="EC" id="2.7.13.3"/>
    </reaction>
</comment>
<dbReference type="Gene3D" id="1.10.287.130">
    <property type="match status" value="1"/>
</dbReference>
<dbReference type="InterPro" id="IPR005467">
    <property type="entry name" value="His_kinase_dom"/>
</dbReference>
<dbReference type="PROSITE" id="PS50113">
    <property type="entry name" value="PAC"/>
    <property type="match status" value="2"/>
</dbReference>
<evidence type="ECO:0000313" key="12">
    <source>
        <dbReference type="Proteomes" id="UP001595904"/>
    </source>
</evidence>
<dbReference type="InterPro" id="IPR013655">
    <property type="entry name" value="PAS_fold_3"/>
</dbReference>
<dbReference type="GO" id="GO:0005524">
    <property type="term" value="F:ATP binding"/>
    <property type="evidence" value="ECO:0007669"/>
    <property type="project" value="UniProtKB-KW"/>
</dbReference>
<keyword evidence="11" id="KW-0067">ATP-binding</keyword>
<dbReference type="SUPFAM" id="SSF55874">
    <property type="entry name" value="ATPase domain of HSP90 chaperone/DNA topoisomerase II/histidine kinase"/>
    <property type="match status" value="1"/>
</dbReference>
<dbReference type="InterPro" id="IPR036097">
    <property type="entry name" value="HisK_dim/P_sf"/>
</dbReference>
<keyword evidence="4" id="KW-0808">Transferase</keyword>
<accession>A0ABV8SPA5</accession>
<evidence type="ECO:0000256" key="1">
    <source>
        <dbReference type="ARBA" id="ARBA00000085"/>
    </source>
</evidence>
<feature type="domain" description="PAS" evidence="9">
    <location>
        <begin position="197"/>
        <end position="265"/>
    </location>
</feature>
<keyword evidence="7" id="KW-0812">Transmembrane</keyword>
<keyword evidence="7" id="KW-0472">Membrane</keyword>
<keyword evidence="5" id="KW-0418">Kinase</keyword>
<dbReference type="PANTHER" id="PTHR43711:SF30">
    <property type="entry name" value="HISTIDINE KINASE"/>
    <property type="match status" value="1"/>
</dbReference>
<evidence type="ECO:0000256" key="5">
    <source>
        <dbReference type="ARBA" id="ARBA00022777"/>
    </source>
</evidence>
<dbReference type="InterPro" id="IPR035965">
    <property type="entry name" value="PAS-like_dom_sf"/>
</dbReference>
<dbReference type="Gene3D" id="3.30.450.20">
    <property type="entry name" value="PAS domain"/>
    <property type="match status" value="2"/>
</dbReference>
<dbReference type="InterPro" id="IPR050736">
    <property type="entry name" value="Sensor_HK_Regulatory"/>
</dbReference>
<dbReference type="InterPro" id="IPR003594">
    <property type="entry name" value="HATPase_dom"/>
</dbReference>
<feature type="domain" description="PAC" evidence="10">
    <location>
        <begin position="415"/>
        <end position="467"/>
    </location>
</feature>
<evidence type="ECO:0000313" key="11">
    <source>
        <dbReference type="EMBL" id="MFC4308763.1"/>
    </source>
</evidence>
<dbReference type="SUPFAM" id="SSF47384">
    <property type="entry name" value="Homodimeric domain of signal transducing histidine kinase"/>
    <property type="match status" value="1"/>
</dbReference>